<dbReference type="Gene3D" id="2.40.70.10">
    <property type="entry name" value="Acid Proteases"/>
    <property type="match status" value="1"/>
</dbReference>
<dbReference type="Gene3D" id="3.30.70.270">
    <property type="match status" value="1"/>
</dbReference>
<dbReference type="Pfam" id="PF18701">
    <property type="entry name" value="DUF5641"/>
    <property type="match status" value="1"/>
</dbReference>
<gene>
    <name evidence="3" type="primary">LOC128200340</name>
</gene>
<dbReference type="InterPro" id="IPR008042">
    <property type="entry name" value="Retrotrans_Pao"/>
</dbReference>
<dbReference type="Gene3D" id="3.30.420.10">
    <property type="entry name" value="Ribonuclease H-like superfamily/Ribonuclease H"/>
    <property type="match status" value="1"/>
</dbReference>
<accession>A0ABM3MDD3</accession>
<reference evidence="3" key="1">
    <citation type="submission" date="2025-08" db="UniProtKB">
        <authorList>
            <consortium name="RefSeq"/>
        </authorList>
    </citation>
    <scope>IDENTIFICATION</scope>
    <source>
        <tissue evidence="3">Whole larvae</tissue>
    </source>
</reference>
<organism evidence="2 3">
    <name type="scientific">Galleria mellonella</name>
    <name type="common">Greater wax moth</name>
    <dbReference type="NCBI Taxonomy" id="7137"/>
    <lineage>
        <taxon>Eukaryota</taxon>
        <taxon>Metazoa</taxon>
        <taxon>Ecdysozoa</taxon>
        <taxon>Arthropoda</taxon>
        <taxon>Hexapoda</taxon>
        <taxon>Insecta</taxon>
        <taxon>Pterygota</taxon>
        <taxon>Neoptera</taxon>
        <taxon>Endopterygota</taxon>
        <taxon>Lepidoptera</taxon>
        <taxon>Glossata</taxon>
        <taxon>Ditrysia</taxon>
        <taxon>Pyraloidea</taxon>
        <taxon>Pyralidae</taxon>
        <taxon>Galleriinae</taxon>
        <taxon>Galleria</taxon>
    </lineage>
</organism>
<dbReference type="InterPro" id="IPR043128">
    <property type="entry name" value="Rev_trsase/Diguanyl_cyclase"/>
</dbReference>
<dbReference type="InterPro" id="IPR001584">
    <property type="entry name" value="Integrase_cat-core"/>
</dbReference>
<protein>
    <submittedName>
        <fullName evidence="3">Uncharacterized protein LOC128200340</fullName>
    </submittedName>
</protein>
<dbReference type="CDD" id="cd00303">
    <property type="entry name" value="retropepsin_like"/>
    <property type="match status" value="1"/>
</dbReference>
<dbReference type="Proteomes" id="UP001652740">
    <property type="component" value="Unplaced"/>
</dbReference>
<dbReference type="Pfam" id="PF00078">
    <property type="entry name" value="RVT_1"/>
    <property type="match status" value="1"/>
</dbReference>
<feature type="domain" description="Integrase catalytic" evidence="1">
    <location>
        <begin position="1438"/>
        <end position="1631"/>
    </location>
</feature>
<dbReference type="InterPro" id="IPR043502">
    <property type="entry name" value="DNA/RNA_pol_sf"/>
</dbReference>
<dbReference type="InterPro" id="IPR000477">
    <property type="entry name" value="RT_dom"/>
</dbReference>
<sequence length="1779" mass="203082">MVPIKDLEKKIKLYEAQRDRSFSRVQAIYDLIPDIYKNETIKKQFLSKVRTLEQLRSEFKEIVEQINWMNIELNKDFEPSFSSLDSFDDLYCEINLVYDQLSASSQSSQAQPLNEKAVTVTSNSNDYMKIPRIELPFYNGDIQQFPFFYESFKRMIHDNNNLTDSDKVHYLFNQLTGKARSIIVGVVPSAENYLTVWETLKLKYYDKRELGTSYLNQLLSMKPLVGASAQNLEDFIDKFAATIAALNQLKLENVTEFIFVHLGLKLLDPDTARSFEMSIRNNNGMPGYEEFVHFVREHVKVLYRTSQPRPSIKNERFVSKSTNSNRLRTNHAHVSTGDPRSKCLFCNSAVHVKISNCDKFLKLNPIERYQYVKDKKLCTNCLSSQHWSSRCTSQHVCSKCDGKHHTILHFNNKPPSQATVALSNTEPCINNKVNNGVQFESEGDHQVLNNQVSLCTMSTEKRVVSPTTEVLGTAKVVAACRNGKEIFIRALLDPGSQKNYISAKGARRLGLSVNKSLSASVKGIGGSTQVVKGSVNFVFRSTIQHGKKYSIEALVLENITSRLPTCPIDITKISGFEGIALADNSWSVPNEVDLLIGVQLFTNVLLPGKIVNAPGQPSAIETTLGYIVLGDAPITTVCTSSLSFCATYEVNNLIKKFWEIEDLGNSPILSLEDKQAEDIFKSTVKRTSYGQYEVALPFKLDSENLGNSLKAAERSYLRLESKLRSQPAVKLAYDEVITDHLKKGYLSEVDIVPQEKAYYIPHRAVIREDKITTKLRVVLNASFPTDSGLSLNDILHAGPSLHADLFSILLNLRLFLVAISADVRQMYLAIHVREKDRPFQRILYRFDFNGPIKVYQYNRVAFGLRSSPFLALRTIQQLLEDEGDRFPVAKEIVSRDIFMDDIVSSIINEQKANDAVRELNELFTAGGFELAKWSSNSDRILQEIPEDRHLSQSVSFDSDDDDNTFKILGLRWDPIDDNFTFQVNHDERPCTKRHILSYIARLFDVLGLVAPIVLFAKLLIKDLWIAKIDWDDSPPENIVKKWHQFQRELPLIEQLKFPRHIGVTENCRLTILGFADASEKAYGGVVYACVTTPNNDNIITLVCAKSKVSPLKIVSLARLALCAALVLAQLIKKVVFNYMPRFSVHTILAFSDSTVALSWIHSEPYRWQTFVGNRVAKIHENLPSKHFYHIRGLDNPSDCLSRGLTPAQLVSHPLWLHGPPWASKPKDLWPIKPFIPQGESIPEAKSVVLISTCDSKSNVLFELSRKFSSWSKYLRSVVYLLKFARILPKGPISAEDLSKAEIHIIRALQSVYFAQELADLSAANLCSNLVRQLKPFLDNGVIRVGGRLDNADVSYEFRHPFLLPRRDHIVDILIDYHHRKNCHAGPETLMSLLRCNYWIISARRIIRQRIRQCYFCFRLKPQALFPMMADLPSCRVNQVEKPFIHTGCDYAGPISYTPQRRRGVKAQKAYICIFTCMTTRAVHIELATELSTASFLSAFKRFLSRRGPVKYMHSDNGTNFIGAKSYLRELHKYLANEYKKYWKQELAENRISWQMICRNAPHHGGSWESIVKGTKTHLYRTIGQQILSYEELVTVLTQIEALLNSRPLCALSSDPSEPRVLTPAHFLNVVPLSYLPAYPNITSSDHLLQRYELLDKIVQSFWKRWRNEYLHTLQVRQKWNTPSVPIQEANDLCAKKGKPDLNRVQYKCTLRSRVKAAFPTARIRDDRPTRNLPSYVRWRIPPTNAFPNRVEVRQADRNQKPRSCVIQIKTYYTDPKYLR</sequence>
<dbReference type="SUPFAM" id="SSF56672">
    <property type="entry name" value="DNA/RNA polymerases"/>
    <property type="match status" value="1"/>
</dbReference>
<dbReference type="InterPro" id="IPR036397">
    <property type="entry name" value="RNaseH_sf"/>
</dbReference>
<dbReference type="GeneID" id="128200340"/>
<proteinExistence type="predicted"/>
<dbReference type="InterPro" id="IPR005312">
    <property type="entry name" value="DUF1759"/>
</dbReference>
<dbReference type="InterPro" id="IPR012337">
    <property type="entry name" value="RNaseH-like_sf"/>
</dbReference>
<dbReference type="RefSeq" id="XP_052749422.1">
    <property type="nucleotide sequence ID" value="XM_052893462.1"/>
</dbReference>
<evidence type="ECO:0000313" key="3">
    <source>
        <dbReference type="RefSeq" id="XP_052749422.1"/>
    </source>
</evidence>
<evidence type="ECO:0000259" key="1">
    <source>
        <dbReference type="PROSITE" id="PS50994"/>
    </source>
</evidence>
<dbReference type="Pfam" id="PF03564">
    <property type="entry name" value="DUF1759"/>
    <property type="match status" value="1"/>
</dbReference>
<dbReference type="InterPro" id="IPR040676">
    <property type="entry name" value="DUF5641"/>
</dbReference>
<dbReference type="PANTHER" id="PTHR47331:SF5">
    <property type="entry name" value="RIBONUCLEASE H"/>
    <property type="match status" value="1"/>
</dbReference>
<dbReference type="Pfam" id="PF05380">
    <property type="entry name" value="Peptidase_A17"/>
    <property type="match status" value="1"/>
</dbReference>
<keyword evidence="2" id="KW-1185">Reference proteome</keyword>
<dbReference type="InterPro" id="IPR021109">
    <property type="entry name" value="Peptidase_aspartic_dom_sf"/>
</dbReference>
<dbReference type="PANTHER" id="PTHR47331">
    <property type="entry name" value="PHD-TYPE DOMAIN-CONTAINING PROTEIN"/>
    <property type="match status" value="1"/>
</dbReference>
<dbReference type="SUPFAM" id="SSF53098">
    <property type="entry name" value="Ribonuclease H-like"/>
    <property type="match status" value="1"/>
</dbReference>
<dbReference type="Gene3D" id="3.10.10.10">
    <property type="entry name" value="HIV Type 1 Reverse Transcriptase, subunit A, domain 1"/>
    <property type="match status" value="1"/>
</dbReference>
<dbReference type="PROSITE" id="PS50994">
    <property type="entry name" value="INTEGRASE"/>
    <property type="match status" value="1"/>
</dbReference>
<name>A0ABM3MDD3_GALME</name>
<evidence type="ECO:0000313" key="2">
    <source>
        <dbReference type="Proteomes" id="UP001652740"/>
    </source>
</evidence>